<dbReference type="EMBL" id="BSXT01013816">
    <property type="protein sequence ID" value="GMF90280.1"/>
    <property type="molecule type" value="Genomic_DNA"/>
</dbReference>
<dbReference type="Proteomes" id="UP001165121">
    <property type="component" value="Unassembled WGS sequence"/>
</dbReference>
<proteinExistence type="predicted"/>
<accession>A0A9W6YME5</accession>
<evidence type="ECO:0000256" key="1">
    <source>
        <dbReference type="SAM" id="MobiDB-lite"/>
    </source>
</evidence>
<dbReference type="PANTHER" id="PTHR37558:SF1">
    <property type="entry name" value="HTH CENPB-TYPE DOMAIN-CONTAINING PROTEIN"/>
    <property type="match status" value="1"/>
</dbReference>
<protein>
    <submittedName>
        <fullName evidence="2">Unnamed protein product</fullName>
    </submittedName>
</protein>
<reference evidence="2" key="1">
    <citation type="submission" date="2023-04" db="EMBL/GenBank/DDBJ databases">
        <title>Phytophthora fragariaefolia NBRC 109709.</title>
        <authorList>
            <person name="Ichikawa N."/>
            <person name="Sato H."/>
            <person name="Tonouchi N."/>
        </authorList>
    </citation>
    <scope>NUCLEOTIDE SEQUENCE</scope>
    <source>
        <strain evidence="2">NBRC 109709</strain>
    </source>
</reference>
<dbReference type="AlphaFoldDB" id="A0A9W6YME5"/>
<feature type="compositionally biased region" description="Basic and acidic residues" evidence="1">
    <location>
        <begin position="138"/>
        <end position="152"/>
    </location>
</feature>
<name>A0A9W6YME5_9STRA</name>
<gene>
    <name evidence="2" type="ORF">Pfra01_002901900</name>
</gene>
<evidence type="ECO:0000313" key="3">
    <source>
        <dbReference type="Proteomes" id="UP001165121"/>
    </source>
</evidence>
<dbReference type="OrthoDB" id="102811at2759"/>
<comment type="caution">
    <text evidence="2">The sequence shown here is derived from an EMBL/GenBank/DDBJ whole genome shotgun (WGS) entry which is preliminary data.</text>
</comment>
<dbReference type="PANTHER" id="PTHR37558">
    <property type="entry name" value="HTH CENPB-TYPE DOMAIN-CONTAINING PROTEIN"/>
    <property type="match status" value="1"/>
</dbReference>
<keyword evidence="3" id="KW-1185">Reference proteome</keyword>
<feature type="region of interest" description="Disordered" evidence="1">
    <location>
        <begin position="133"/>
        <end position="152"/>
    </location>
</feature>
<sequence length="208" mass="23916">MGPKRRNVSAEKDLALLRQALSERPFLKERGKPMAAWGDLATQLLSDDSFSRDKLSAKNAQTRFDKLVLQKRQQNSAALAASGIDEEETEKDVLLDELIALIDDHAEAMVAEKEDAKRKREVDETASLTARQLATESMCDRSEPPKRKRKEEEMKAFLLELKAIESKENKDDREYKEAERACEREEDRRFFLQLAKSFGKHFNKSQNN</sequence>
<evidence type="ECO:0000313" key="2">
    <source>
        <dbReference type="EMBL" id="GMF90280.1"/>
    </source>
</evidence>
<organism evidence="2 3">
    <name type="scientific">Phytophthora fragariaefolia</name>
    <dbReference type="NCBI Taxonomy" id="1490495"/>
    <lineage>
        <taxon>Eukaryota</taxon>
        <taxon>Sar</taxon>
        <taxon>Stramenopiles</taxon>
        <taxon>Oomycota</taxon>
        <taxon>Peronosporomycetes</taxon>
        <taxon>Peronosporales</taxon>
        <taxon>Peronosporaceae</taxon>
        <taxon>Phytophthora</taxon>
    </lineage>
</organism>